<dbReference type="AlphaFoldDB" id="I4C475"/>
<dbReference type="GO" id="GO:0004803">
    <property type="term" value="F:transposase activity"/>
    <property type="evidence" value="ECO:0007669"/>
    <property type="project" value="InterPro"/>
</dbReference>
<dbReference type="SUPFAM" id="SSF143422">
    <property type="entry name" value="Transposase IS200-like"/>
    <property type="match status" value="1"/>
</dbReference>
<dbReference type="GO" id="GO:0006313">
    <property type="term" value="P:DNA transposition"/>
    <property type="evidence" value="ECO:0007669"/>
    <property type="project" value="InterPro"/>
</dbReference>
<dbReference type="Pfam" id="PF01797">
    <property type="entry name" value="Y1_Tnp"/>
    <property type="match status" value="1"/>
</dbReference>
<dbReference type="OrthoDB" id="9798161at2"/>
<keyword evidence="3" id="KW-1185">Reference proteome</keyword>
<proteinExistence type="predicted"/>
<dbReference type="HOGENOM" id="CLU_101320_1_0_7"/>
<evidence type="ECO:0000313" key="2">
    <source>
        <dbReference type="EMBL" id="AFM24366.1"/>
    </source>
</evidence>
<feature type="domain" description="Transposase IS200-like" evidence="1">
    <location>
        <begin position="4"/>
        <end position="118"/>
    </location>
</feature>
<dbReference type="eggNOG" id="COG1943">
    <property type="taxonomic scope" value="Bacteria"/>
</dbReference>
<dbReference type="EMBL" id="CP003360">
    <property type="protein sequence ID" value="AFM24366.1"/>
    <property type="molecule type" value="Genomic_DNA"/>
</dbReference>
<dbReference type="RefSeq" id="WP_014809514.1">
    <property type="nucleotide sequence ID" value="NC_018025.1"/>
</dbReference>
<sequence length="149" mass="17595">MSTYTQILYHIVFSTKGRAPVLVATEREAMFRYIWGIIRFRDCHLYRVNGTLDHIHILIRLHPTQALSNLIREIKVSSSNWIKTNRIFTEFSGWQAGYGAFTHSEKDKERLILYIKNQEQHHKALSFGEELRNLLNEAGIQFDEKYLLK</sequence>
<accession>I4C475</accession>
<dbReference type="InterPro" id="IPR002686">
    <property type="entry name" value="Transposase_17"/>
</dbReference>
<reference evidence="3" key="1">
    <citation type="submission" date="2012-06" db="EMBL/GenBank/DDBJ databases">
        <title>Complete sequence of chromosome of Desulfomonile tiedjei DSM 6799.</title>
        <authorList>
            <person name="Lucas S."/>
            <person name="Copeland A."/>
            <person name="Lapidus A."/>
            <person name="Glavina del Rio T."/>
            <person name="Dalin E."/>
            <person name="Tice H."/>
            <person name="Bruce D."/>
            <person name="Goodwin L."/>
            <person name="Pitluck S."/>
            <person name="Peters L."/>
            <person name="Ovchinnikova G."/>
            <person name="Zeytun A."/>
            <person name="Lu M."/>
            <person name="Kyrpides N."/>
            <person name="Mavromatis K."/>
            <person name="Ivanova N."/>
            <person name="Brettin T."/>
            <person name="Detter J.C."/>
            <person name="Han C."/>
            <person name="Larimer F."/>
            <person name="Land M."/>
            <person name="Hauser L."/>
            <person name="Markowitz V."/>
            <person name="Cheng J.-F."/>
            <person name="Hugenholtz P."/>
            <person name="Woyke T."/>
            <person name="Wu D."/>
            <person name="Spring S."/>
            <person name="Schroeder M."/>
            <person name="Brambilla E."/>
            <person name="Klenk H.-P."/>
            <person name="Eisen J.A."/>
        </authorList>
    </citation>
    <scope>NUCLEOTIDE SEQUENCE [LARGE SCALE GENOMIC DNA]</scope>
    <source>
        <strain evidence="3">ATCC 49306 / DSM 6799 / DCB-1</strain>
    </source>
</reference>
<dbReference type="NCBIfam" id="NF033573">
    <property type="entry name" value="transpos_IS200"/>
    <property type="match status" value="1"/>
</dbReference>
<protein>
    <submittedName>
        <fullName evidence="2">Transposase</fullName>
    </submittedName>
</protein>
<dbReference type="SMART" id="SM01321">
    <property type="entry name" value="Y1_Tnp"/>
    <property type="match status" value="1"/>
</dbReference>
<dbReference type="InterPro" id="IPR036515">
    <property type="entry name" value="Transposase_17_sf"/>
</dbReference>
<dbReference type="Gene3D" id="3.30.70.1290">
    <property type="entry name" value="Transposase IS200-like"/>
    <property type="match status" value="1"/>
</dbReference>
<organism evidence="2 3">
    <name type="scientific">Desulfomonile tiedjei (strain ATCC 49306 / DSM 6799 / DCB-1)</name>
    <dbReference type="NCBI Taxonomy" id="706587"/>
    <lineage>
        <taxon>Bacteria</taxon>
        <taxon>Pseudomonadati</taxon>
        <taxon>Thermodesulfobacteriota</taxon>
        <taxon>Desulfomonilia</taxon>
        <taxon>Desulfomonilales</taxon>
        <taxon>Desulfomonilaceae</taxon>
        <taxon>Desulfomonile</taxon>
    </lineage>
</organism>
<evidence type="ECO:0000259" key="1">
    <source>
        <dbReference type="SMART" id="SM01321"/>
    </source>
</evidence>
<gene>
    <name evidence="2" type="ordered locus">Desti_1655</name>
</gene>
<dbReference type="PANTHER" id="PTHR33360">
    <property type="entry name" value="TRANSPOSASE FOR INSERTION SEQUENCE ELEMENT IS200"/>
    <property type="match status" value="1"/>
</dbReference>
<evidence type="ECO:0000313" key="3">
    <source>
        <dbReference type="Proteomes" id="UP000006055"/>
    </source>
</evidence>
<dbReference type="KEGG" id="dti:Desti_1655"/>
<dbReference type="Proteomes" id="UP000006055">
    <property type="component" value="Chromosome"/>
</dbReference>
<name>I4C475_DESTA</name>
<dbReference type="GO" id="GO:0003677">
    <property type="term" value="F:DNA binding"/>
    <property type="evidence" value="ECO:0007669"/>
    <property type="project" value="InterPro"/>
</dbReference>
<dbReference type="STRING" id="706587.Desti_1655"/>
<dbReference type="PANTHER" id="PTHR33360:SF2">
    <property type="entry name" value="TRANSPOSASE FOR INSERTION SEQUENCE ELEMENT IS200"/>
    <property type="match status" value="1"/>
</dbReference>